<evidence type="ECO:0000313" key="1">
    <source>
        <dbReference type="EMBL" id="OMJ26172.1"/>
    </source>
</evidence>
<reference evidence="1 2" key="1">
    <citation type="submission" date="2017-01" db="EMBL/GenBank/DDBJ databases">
        <authorList>
            <person name="Mah S.A."/>
            <person name="Swanson W.J."/>
            <person name="Moy G.W."/>
            <person name="Vacquier V.D."/>
        </authorList>
    </citation>
    <scope>NUCLEOTIDE SEQUENCE [LARGE SCALE GENOMIC DNA]</scope>
    <source>
        <strain evidence="1 2">GSMNP</strain>
    </source>
</reference>
<organism evidence="1 2">
    <name type="scientific">Smittium culicis</name>
    <dbReference type="NCBI Taxonomy" id="133412"/>
    <lineage>
        <taxon>Eukaryota</taxon>
        <taxon>Fungi</taxon>
        <taxon>Fungi incertae sedis</taxon>
        <taxon>Zoopagomycota</taxon>
        <taxon>Kickxellomycotina</taxon>
        <taxon>Harpellomycetes</taxon>
        <taxon>Harpellales</taxon>
        <taxon>Legeriomycetaceae</taxon>
        <taxon>Smittium</taxon>
    </lineage>
</organism>
<proteinExistence type="predicted"/>
<name>A0A1R1YGZ4_9FUNG</name>
<dbReference type="Proteomes" id="UP000187283">
    <property type="component" value="Unassembled WGS sequence"/>
</dbReference>
<dbReference type="EMBL" id="LSSN01000059">
    <property type="protein sequence ID" value="OMJ26172.1"/>
    <property type="molecule type" value="Genomic_DNA"/>
</dbReference>
<protein>
    <submittedName>
        <fullName evidence="1">Uncharacterized protein</fullName>
    </submittedName>
</protein>
<gene>
    <name evidence="1" type="ORF">AYI70_g374</name>
</gene>
<keyword evidence="2" id="KW-1185">Reference proteome</keyword>
<accession>A0A1R1YGZ4</accession>
<dbReference type="OrthoDB" id="10352822at2759"/>
<evidence type="ECO:0000313" key="2">
    <source>
        <dbReference type="Proteomes" id="UP000187283"/>
    </source>
</evidence>
<comment type="caution">
    <text evidence="1">The sequence shown here is derived from an EMBL/GenBank/DDBJ whole genome shotgun (WGS) entry which is preliminary data.</text>
</comment>
<sequence>MIYTYTRYSPETHFFHHPTYEVSTYRAHTSMVRVDSNHSTHTQHQDIENTRESDHSASAMAAVRQKSSTLHYARNCPYKGKFAWDKNKLTCTSCVSNVDCANSCTCSKCSEFNTANLHEGYYNDEIARLKDREISGYTEHRDGNNDGDQYTIHVNVRITI</sequence>
<dbReference type="AlphaFoldDB" id="A0A1R1YGZ4"/>